<dbReference type="InterPro" id="IPR008984">
    <property type="entry name" value="SMAD_FHA_dom_sf"/>
</dbReference>
<accession>A0A481Z4W2</accession>
<evidence type="ECO:0000259" key="3">
    <source>
        <dbReference type="PROSITE" id="PS50006"/>
    </source>
</evidence>
<proteinExistence type="predicted"/>
<name>A0A481Z4W2_9VIRU</name>
<evidence type="ECO:0000259" key="4">
    <source>
        <dbReference type="PROSITE" id="PS50089"/>
    </source>
</evidence>
<dbReference type="SUPFAM" id="SSF49879">
    <property type="entry name" value="SMAD/FHA domain"/>
    <property type="match status" value="1"/>
</dbReference>
<dbReference type="GO" id="GO:0008270">
    <property type="term" value="F:zinc ion binding"/>
    <property type="evidence" value="ECO:0007669"/>
    <property type="project" value="UniProtKB-KW"/>
</dbReference>
<evidence type="ECO:0000313" key="5">
    <source>
        <dbReference type="EMBL" id="QBK90904.1"/>
    </source>
</evidence>
<dbReference type="EMBL" id="MK500502">
    <property type="protein sequence ID" value="QBK90904.1"/>
    <property type="molecule type" value="Genomic_DNA"/>
</dbReference>
<keyword evidence="1" id="KW-0479">Metal-binding</keyword>
<evidence type="ECO:0000256" key="1">
    <source>
        <dbReference type="PROSITE-ProRule" id="PRU00175"/>
    </source>
</evidence>
<keyword evidence="1" id="KW-0863">Zinc-finger</keyword>
<dbReference type="PROSITE" id="PS50006">
    <property type="entry name" value="FHA_DOMAIN"/>
    <property type="match status" value="1"/>
</dbReference>
<feature type="domain" description="RING-type" evidence="4">
    <location>
        <begin position="159"/>
        <end position="199"/>
    </location>
</feature>
<organism evidence="5">
    <name type="scientific">Pithovirus LCPAC201</name>
    <dbReference type="NCBI Taxonomy" id="2506591"/>
    <lineage>
        <taxon>Viruses</taxon>
        <taxon>Pithoviruses</taxon>
    </lineage>
</organism>
<dbReference type="Gene3D" id="2.60.200.20">
    <property type="match status" value="1"/>
</dbReference>
<evidence type="ECO:0000256" key="2">
    <source>
        <dbReference type="SAM" id="MobiDB-lite"/>
    </source>
</evidence>
<feature type="region of interest" description="Disordered" evidence="2">
    <location>
        <begin position="297"/>
        <end position="320"/>
    </location>
</feature>
<dbReference type="InterPro" id="IPR001841">
    <property type="entry name" value="Znf_RING"/>
</dbReference>
<keyword evidence="1" id="KW-0862">Zinc</keyword>
<gene>
    <name evidence="5" type="ORF">LCPAC201_02050</name>
</gene>
<dbReference type="PROSITE" id="PS50089">
    <property type="entry name" value="ZF_RING_2"/>
    <property type="match status" value="1"/>
</dbReference>
<reference evidence="5" key="1">
    <citation type="journal article" date="2019" name="MBio">
        <title>Virus Genomes from Deep Sea Sediments Expand the Ocean Megavirome and Support Independent Origins of Viral Gigantism.</title>
        <authorList>
            <person name="Backstrom D."/>
            <person name="Yutin N."/>
            <person name="Jorgensen S.L."/>
            <person name="Dharamshi J."/>
            <person name="Homa F."/>
            <person name="Zaremba-Niedwiedzka K."/>
            <person name="Spang A."/>
            <person name="Wolf Y.I."/>
            <person name="Koonin E.V."/>
            <person name="Ettema T.J."/>
        </authorList>
    </citation>
    <scope>NUCLEOTIDE SEQUENCE</scope>
</reference>
<dbReference type="Pfam" id="PF00498">
    <property type="entry name" value="FHA"/>
    <property type="match status" value="1"/>
</dbReference>
<protein>
    <submittedName>
        <fullName evidence="5">C3HC4 type zinc finger protein</fullName>
    </submittedName>
</protein>
<sequence length="399" mass="45120">MTLHEENEIRDYYLSLLGDNELSFQGLINKISQELATDYGSLMNYSPTIAKKTFYYPNQNQKIDTIKNKVVFSIGRMAGNDIVQDDLNVSRINCLIFIYQNKLAILDSWSLNGTICTNMKTGEEFKTYPGSRQIITFHRNDMIMIRTHSGSIIINPEKCLACKINPKQVILSCGHLQICYSCYQQIKNDSASEELCSRCILPIRDLLFGNDTKIFLPPNQLDPMDQMFSFNPLNYPHPPEPLKFSSGSSPSFEDSSSINPWQVPISSSYSSSYSSSSDGEIRINQLSVAIRPSPILIRGSEGSNKRKRSQKKTNLPLPTKKIKLSEPPNIIISKVPQENTYQKRKIIRRSLSENSCLTGIFVKGVLHCRVSPWGNLSNDSYSSISRSFSSPSRINEQKI</sequence>
<feature type="domain" description="FHA" evidence="3">
    <location>
        <begin position="72"/>
        <end position="121"/>
    </location>
</feature>
<dbReference type="InterPro" id="IPR000253">
    <property type="entry name" value="FHA_dom"/>
</dbReference>